<protein>
    <submittedName>
        <fullName evidence="2">Uncharacterized protein</fullName>
    </submittedName>
</protein>
<gene>
    <name evidence="2" type="ORF">KQX54_018037</name>
</gene>
<evidence type="ECO:0000313" key="2">
    <source>
        <dbReference type="EMBL" id="KAH0550202.1"/>
    </source>
</evidence>
<accession>A0AAV7IFW5</accession>
<proteinExistence type="predicted"/>
<feature type="region of interest" description="Disordered" evidence="1">
    <location>
        <begin position="1"/>
        <end position="36"/>
    </location>
</feature>
<feature type="compositionally biased region" description="Basic residues" evidence="1">
    <location>
        <begin position="9"/>
        <end position="20"/>
    </location>
</feature>
<name>A0AAV7IFW5_COTGL</name>
<organism evidence="2 3">
    <name type="scientific">Cotesia glomerata</name>
    <name type="common">Lepidopteran parasitic wasp</name>
    <name type="synonym">Apanteles glomeratus</name>
    <dbReference type="NCBI Taxonomy" id="32391"/>
    <lineage>
        <taxon>Eukaryota</taxon>
        <taxon>Metazoa</taxon>
        <taxon>Ecdysozoa</taxon>
        <taxon>Arthropoda</taxon>
        <taxon>Hexapoda</taxon>
        <taxon>Insecta</taxon>
        <taxon>Pterygota</taxon>
        <taxon>Neoptera</taxon>
        <taxon>Endopterygota</taxon>
        <taxon>Hymenoptera</taxon>
        <taxon>Apocrita</taxon>
        <taxon>Ichneumonoidea</taxon>
        <taxon>Braconidae</taxon>
        <taxon>Microgastrinae</taxon>
        <taxon>Cotesia</taxon>
    </lineage>
</organism>
<evidence type="ECO:0000313" key="3">
    <source>
        <dbReference type="Proteomes" id="UP000826195"/>
    </source>
</evidence>
<dbReference type="EMBL" id="JAHXZJ010001864">
    <property type="protein sequence ID" value="KAH0550202.1"/>
    <property type="molecule type" value="Genomic_DNA"/>
</dbReference>
<keyword evidence="3" id="KW-1185">Reference proteome</keyword>
<dbReference type="Proteomes" id="UP000826195">
    <property type="component" value="Unassembled WGS sequence"/>
</dbReference>
<evidence type="ECO:0000256" key="1">
    <source>
        <dbReference type="SAM" id="MobiDB-lite"/>
    </source>
</evidence>
<sequence>MIGPPTQRARTHQRRNRNPRNRAVTVTPVEPHGNLKDYSGSLSFPTSRGHNSSAPLPANFASGFCGVQRVRADTTLVDQDRLWQLPVKDYQHDKYAQSQRTQSRRGENIVACVSQTLSSRAHVVNAVIYPYVLVCGFRVPRVYFFARYLYSDGPFHSCH</sequence>
<comment type="caution">
    <text evidence="2">The sequence shown here is derived from an EMBL/GenBank/DDBJ whole genome shotgun (WGS) entry which is preliminary data.</text>
</comment>
<dbReference type="AlphaFoldDB" id="A0AAV7IFW5"/>
<reference evidence="2 3" key="1">
    <citation type="journal article" date="2021" name="J. Hered.">
        <title>A chromosome-level genome assembly of the parasitoid wasp, Cotesia glomerata (Hymenoptera: Braconidae).</title>
        <authorList>
            <person name="Pinto B.J."/>
            <person name="Weis J.J."/>
            <person name="Gamble T."/>
            <person name="Ode P.J."/>
            <person name="Paul R."/>
            <person name="Zaspel J.M."/>
        </authorList>
    </citation>
    <scope>NUCLEOTIDE SEQUENCE [LARGE SCALE GENOMIC DNA]</scope>
    <source>
        <strain evidence="2">CgM1</strain>
    </source>
</reference>